<keyword evidence="1" id="KW-0175">Coiled coil</keyword>
<keyword evidence="2" id="KW-0812">Transmembrane</keyword>
<evidence type="ECO:0000256" key="2">
    <source>
        <dbReference type="SAM" id="Phobius"/>
    </source>
</evidence>
<dbReference type="RefSeq" id="WP_135326811.1">
    <property type="nucleotide sequence ID" value="NZ_SRJC01000001.1"/>
</dbReference>
<protein>
    <submittedName>
        <fullName evidence="3">Uncharacterized protein</fullName>
    </submittedName>
</protein>
<sequence>MNRILMYGLVCSLLIFVVFLYFLQETKEMDVIQYFPIDSNSKFTSYGTSLSFAEQSDADEYEVTWKMSSKSDQTQYLRQDVSLLYVNGRLKGIMNKWEENAQEIEKEVKIHGEDSQKYESITFHHGEIHEDDLPIKSVQAASTDALYVIDSPHSTRSFFHKPKTAEEKEWKERLDHSIQQQVQVQWKELLDYYQVPKGQYTAVPLTELAKYNDRPLPGVPEGESERIYGQLWEGLYKNYILGITDTHSNHPIQSYIPIILFDKNGKHLMVLFEDDTGKKHQLIQYY</sequence>
<comment type="caution">
    <text evidence="3">The sequence shown here is derived from an EMBL/GenBank/DDBJ whole genome shotgun (WGS) entry which is preliminary data.</text>
</comment>
<dbReference type="AlphaFoldDB" id="A0A4Z0H1M5"/>
<dbReference type="STRING" id="192814.GCA_900166575_01273"/>
<feature type="transmembrane region" description="Helical" evidence="2">
    <location>
        <begin position="6"/>
        <end position="23"/>
    </location>
</feature>
<evidence type="ECO:0000313" key="4">
    <source>
        <dbReference type="Proteomes" id="UP000297982"/>
    </source>
</evidence>
<name>A0A4Z0H1M5_9BACI</name>
<keyword evidence="2" id="KW-0472">Membrane</keyword>
<feature type="coiled-coil region" evidence="1">
    <location>
        <begin position="87"/>
        <end position="114"/>
    </location>
</feature>
<organism evidence="3 4">
    <name type="scientific">Halobacillus salinus</name>
    <dbReference type="NCBI Taxonomy" id="192814"/>
    <lineage>
        <taxon>Bacteria</taxon>
        <taxon>Bacillati</taxon>
        <taxon>Bacillota</taxon>
        <taxon>Bacilli</taxon>
        <taxon>Bacillales</taxon>
        <taxon>Bacillaceae</taxon>
        <taxon>Halobacillus</taxon>
    </lineage>
</organism>
<gene>
    <name evidence="3" type="ORF">E4663_04720</name>
</gene>
<keyword evidence="2" id="KW-1133">Transmembrane helix</keyword>
<accession>A0A4Z0H1M5</accession>
<dbReference type="Proteomes" id="UP000297982">
    <property type="component" value="Unassembled WGS sequence"/>
</dbReference>
<reference evidence="3 4" key="1">
    <citation type="journal article" date="2003" name="Int. J. Syst. Evol. Microbiol.">
        <title>Halobacillus salinus sp. nov., isolated from a salt lake on the coast of the East Sea in Korea.</title>
        <authorList>
            <person name="Yoon J.H."/>
            <person name="Kang K.H."/>
            <person name="Park Y.H."/>
        </authorList>
    </citation>
    <scope>NUCLEOTIDE SEQUENCE [LARGE SCALE GENOMIC DNA]</scope>
    <source>
        <strain evidence="3 4">HSL-3</strain>
    </source>
</reference>
<evidence type="ECO:0000313" key="3">
    <source>
        <dbReference type="EMBL" id="TGB04303.1"/>
    </source>
</evidence>
<keyword evidence="4" id="KW-1185">Reference proteome</keyword>
<dbReference type="EMBL" id="SRJC01000001">
    <property type="protein sequence ID" value="TGB04303.1"/>
    <property type="molecule type" value="Genomic_DNA"/>
</dbReference>
<proteinExistence type="predicted"/>
<evidence type="ECO:0000256" key="1">
    <source>
        <dbReference type="SAM" id="Coils"/>
    </source>
</evidence>